<comment type="subcellular location">
    <subcellularLocation>
        <location evidence="1">Cytoplasm</location>
        <location evidence="1">Cytoskeleton</location>
        <location evidence="1">Microtubule organizing center</location>
        <location evidence="1">Centrosome</location>
    </subcellularLocation>
</comment>
<dbReference type="InterPro" id="IPR038558">
    <property type="entry name" value="SAS-6_N_sf"/>
</dbReference>
<name>A0A1Y2I059_9FUNG</name>
<dbReference type="AlphaFoldDB" id="A0A1Y2I059"/>
<dbReference type="Pfam" id="PF16531">
    <property type="entry name" value="SAS-6_N"/>
    <property type="match status" value="1"/>
</dbReference>
<feature type="region of interest" description="Disordered" evidence="7">
    <location>
        <begin position="554"/>
        <end position="582"/>
    </location>
</feature>
<evidence type="ECO:0000256" key="6">
    <source>
        <dbReference type="SAM" id="Coils"/>
    </source>
</evidence>
<dbReference type="Gene3D" id="1.20.5.1160">
    <property type="entry name" value="Vasodilator-stimulated phosphoprotein"/>
    <property type="match status" value="1"/>
</dbReference>
<dbReference type="Proteomes" id="UP000193411">
    <property type="component" value="Unassembled WGS sequence"/>
</dbReference>
<evidence type="ECO:0000256" key="3">
    <source>
        <dbReference type="ARBA" id="ARBA00023054"/>
    </source>
</evidence>
<keyword evidence="10" id="KW-1185">Reference proteome</keyword>
<dbReference type="CDD" id="cd10142">
    <property type="entry name" value="HD_SAS6_N"/>
    <property type="match status" value="1"/>
</dbReference>
<dbReference type="Gene3D" id="2.170.210.20">
    <property type="entry name" value="Spindle assembly abnormal protein 6, N-terminal domain"/>
    <property type="match status" value="1"/>
</dbReference>
<accession>A0A1Y2I059</accession>
<feature type="domain" description="Spindle assembly abnormal protein 6 N-terminal" evidence="8">
    <location>
        <begin position="27"/>
        <end position="155"/>
    </location>
</feature>
<feature type="coiled-coil region" evidence="6">
    <location>
        <begin position="314"/>
        <end position="397"/>
    </location>
</feature>
<evidence type="ECO:0000256" key="1">
    <source>
        <dbReference type="ARBA" id="ARBA00004300"/>
    </source>
</evidence>
<keyword evidence="2" id="KW-0963">Cytoplasm</keyword>
<dbReference type="OrthoDB" id="49058at2759"/>
<feature type="compositionally biased region" description="Basic and acidic residues" evidence="7">
    <location>
        <begin position="232"/>
        <end position="261"/>
    </location>
</feature>
<organism evidence="9 10">
    <name type="scientific">Catenaria anguillulae PL171</name>
    <dbReference type="NCBI Taxonomy" id="765915"/>
    <lineage>
        <taxon>Eukaryota</taxon>
        <taxon>Fungi</taxon>
        <taxon>Fungi incertae sedis</taxon>
        <taxon>Blastocladiomycota</taxon>
        <taxon>Blastocladiomycetes</taxon>
        <taxon>Blastocladiales</taxon>
        <taxon>Catenariaceae</taxon>
        <taxon>Catenaria</taxon>
    </lineage>
</organism>
<dbReference type="EMBL" id="MCFL01000003">
    <property type="protein sequence ID" value="ORZ40236.1"/>
    <property type="molecule type" value="Genomic_DNA"/>
</dbReference>
<evidence type="ECO:0000256" key="2">
    <source>
        <dbReference type="ARBA" id="ARBA00022490"/>
    </source>
</evidence>
<dbReference type="STRING" id="765915.A0A1Y2I059"/>
<keyword evidence="5" id="KW-0131">Cell cycle</keyword>
<evidence type="ECO:0000256" key="4">
    <source>
        <dbReference type="ARBA" id="ARBA00023212"/>
    </source>
</evidence>
<dbReference type="PANTHER" id="PTHR44281:SF2">
    <property type="entry name" value="SPINDLE ASSEMBLY ABNORMAL PROTEIN 6 HOMOLOG"/>
    <property type="match status" value="1"/>
</dbReference>
<evidence type="ECO:0000259" key="8">
    <source>
        <dbReference type="Pfam" id="PF16531"/>
    </source>
</evidence>
<protein>
    <recommendedName>
        <fullName evidence="8">Spindle assembly abnormal protein 6 N-terminal domain-containing protein</fullName>
    </recommendedName>
</protein>
<sequence>MTGPPPTSPIWSGTVPLTVRAADQTNAIHADIALTSRRDPRRTLDITITQEADPFFLYSLAMTEDEYHVLKSTQGFVVDFGVFPDKVVELLLLCKDDCKSTMCISSRSSGVGTLGGGAVGKYSAQLVIDNAARPASLQIVETTTFRRIVHLSLDLVPGNDAAVKKYLAGLVSQLKEQLATAKSNESQSTSSLRSQLADALASLDAARDQISSLHAAHADEISRQAQRHLDELSNERSKHMQERDRERRDLESQAHRIRSDLEDQVQSLKVQLSTATRSRDDCSSRLASQDRELAALRDTHSQMLRSHGELESRVAQLQSGKEALTRDLIRHEEATSTLREKVAELEARDRERLSRVHELQRSLELEEQRRASAEKEADAHRARAEALDANYKEATGEIHKGNEIIGKLQDEVKAVKSKLKLKNMVTLQQEKLLGDRSSDASRAKAEVEQLQRRIGEAEEKVRALAGEREKLKAEIGELKKDRDDKQSTIDWLHKRLEEDASRATAPMGLIPDIDPLLGNLNLDAIPRAAAPPASQFRSLSPMRSQTAARIMESVQRSMSPTKRAVGGAATASSARPSMIPVPTQLDAGRRSRAEMAMAGRGMAPSQQPAAMAAGDRFHTQSQANQFFL</sequence>
<dbReference type="Gene3D" id="1.10.287.1490">
    <property type="match status" value="1"/>
</dbReference>
<feature type="non-terminal residue" evidence="9">
    <location>
        <position position="628"/>
    </location>
</feature>
<dbReference type="PANTHER" id="PTHR44281">
    <property type="entry name" value="SPINDLE ASSEMBLY ABNORMAL PROTEIN 6 HOMOLOG"/>
    <property type="match status" value="1"/>
</dbReference>
<evidence type="ECO:0000313" key="9">
    <source>
        <dbReference type="EMBL" id="ORZ40236.1"/>
    </source>
</evidence>
<evidence type="ECO:0000256" key="7">
    <source>
        <dbReference type="SAM" id="MobiDB-lite"/>
    </source>
</evidence>
<proteinExistence type="predicted"/>
<keyword evidence="4" id="KW-0206">Cytoskeleton</keyword>
<gene>
    <name evidence="9" type="ORF">BCR44DRAFT_124383</name>
</gene>
<feature type="coiled-coil region" evidence="6">
    <location>
        <begin position="440"/>
        <end position="488"/>
    </location>
</feature>
<evidence type="ECO:0000256" key="5">
    <source>
        <dbReference type="ARBA" id="ARBA00023306"/>
    </source>
</evidence>
<keyword evidence="3 6" id="KW-0175">Coiled coil</keyword>
<comment type="caution">
    <text evidence="9">The sequence shown here is derived from an EMBL/GenBank/DDBJ whole genome shotgun (WGS) entry which is preliminary data.</text>
</comment>
<reference evidence="9 10" key="1">
    <citation type="submission" date="2016-07" db="EMBL/GenBank/DDBJ databases">
        <title>Pervasive Adenine N6-methylation of Active Genes in Fungi.</title>
        <authorList>
            <consortium name="DOE Joint Genome Institute"/>
            <person name="Mondo S.J."/>
            <person name="Dannebaum R.O."/>
            <person name="Kuo R.C."/>
            <person name="Labutti K."/>
            <person name="Haridas S."/>
            <person name="Kuo A."/>
            <person name="Salamov A."/>
            <person name="Ahrendt S.R."/>
            <person name="Lipzen A."/>
            <person name="Sullivan W."/>
            <person name="Andreopoulos W.B."/>
            <person name="Clum A."/>
            <person name="Lindquist E."/>
            <person name="Daum C."/>
            <person name="Ramamoorthy G.K."/>
            <person name="Gryganskyi A."/>
            <person name="Culley D."/>
            <person name="Magnuson J.K."/>
            <person name="James T.Y."/>
            <person name="O'Malley M.A."/>
            <person name="Stajich J.E."/>
            <person name="Spatafora J.W."/>
            <person name="Visel A."/>
            <person name="Grigoriev I.V."/>
        </authorList>
    </citation>
    <scope>NUCLEOTIDE SEQUENCE [LARGE SCALE GENOMIC DNA]</scope>
    <source>
        <strain evidence="9 10">PL171</strain>
    </source>
</reference>
<dbReference type="InterPro" id="IPR032396">
    <property type="entry name" value="SAS-6_N"/>
</dbReference>
<feature type="region of interest" description="Disordered" evidence="7">
    <location>
        <begin position="232"/>
        <end position="262"/>
    </location>
</feature>
<evidence type="ECO:0000313" key="10">
    <source>
        <dbReference type="Proteomes" id="UP000193411"/>
    </source>
</evidence>